<keyword evidence="2" id="KW-1185">Reference proteome</keyword>
<evidence type="ECO:0000313" key="1">
    <source>
        <dbReference type="EMBL" id="MBR7784052.1"/>
    </source>
</evidence>
<comment type="caution">
    <text evidence="1">The sequence shown here is derived from an EMBL/GenBank/DDBJ whole genome shotgun (WGS) entry which is preliminary data.</text>
</comment>
<dbReference type="Proteomes" id="UP000680067">
    <property type="component" value="Unassembled WGS sequence"/>
</dbReference>
<accession>A0A941DMR8</accession>
<dbReference type="EMBL" id="JAGSPN010000018">
    <property type="protein sequence ID" value="MBR7784052.1"/>
    <property type="molecule type" value="Genomic_DNA"/>
</dbReference>
<organism evidence="1 2">
    <name type="scientific">Undibacterium luofuense</name>
    <dbReference type="NCBI Taxonomy" id="2828733"/>
    <lineage>
        <taxon>Bacteria</taxon>
        <taxon>Pseudomonadati</taxon>
        <taxon>Pseudomonadota</taxon>
        <taxon>Betaproteobacteria</taxon>
        <taxon>Burkholderiales</taxon>
        <taxon>Oxalobacteraceae</taxon>
        <taxon>Undibacterium</taxon>
    </lineage>
</organism>
<reference evidence="1" key="1">
    <citation type="submission" date="2021-04" db="EMBL/GenBank/DDBJ databases">
        <title>novel species isolated from subtropical streams in China.</title>
        <authorList>
            <person name="Lu H."/>
        </authorList>
    </citation>
    <scope>NUCLEOTIDE SEQUENCE</scope>
    <source>
        <strain evidence="1">LFS511W</strain>
    </source>
</reference>
<dbReference type="AlphaFoldDB" id="A0A941DMR8"/>
<proteinExistence type="predicted"/>
<sequence>MELFNEVLAYRAMFVFLDRYFDLTKSEDIGQLLSSMSMLNDGLPVDPAIWEDWKDAIGIAIKNQQSVDLKLNL</sequence>
<gene>
    <name evidence="1" type="ORF">KDM89_18045</name>
</gene>
<evidence type="ECO:0000313" key="2">
    <source>
        <dbReference type="Proteomes" id="UP000680067"/>
    </source>
</evidence>
<protein>
    <submittedName>
        <fullName evidence="1">Uncharacterized protein</fullName>
    </submittedName>
</protein>
<dbReference type="RefSeq" id="WP_212689324.1">
    <property type="nucleotide sequence ID" value="NZ_JAGSPN010000018.1"/>
</dbReference>
<name>A0A941DMR8_9BURK</name>